<dbReference type="Pfam" id="PF25521">
    <property type="entry name" value="WHD_TANC1"/>
    <property type="match status" value="1"/>
</dbReference>
<protein>
    <submittedName>
        <fullName evidence="5">Ankyrin repeat domain-containing 50</fullName>
    </submittedName>
</protein>
<dbReference type="Pfam" id="PF12796">
    <property type="entry name" value="Ank_2"/>
    <property type="match status" value="3"/>
</dbReference>
<dbReference type="SUPFAM" id="SSF52540">
    <property type="entry name" value="P-loop containing nucleoside triphosphate hydrolases"/>
    <property type="match status" value="1"/>
</dbReference>
<accession>A0A7D9DH16</accession>
<gene>
    <name evidence="5" type="ORF">PACLA_8A056458</name>
</gene>
<dbReference type="Proteomes" id="UP001152795">
    <property type="component" value="Unassembled WGS sequence"/>
</dbReference>
<dbReference type="InterPro" id="IPR058056">
    <property type="entry name" value="WH_TANC1/2"/>
</dbReference>
<dbReference type="InterPro" id="IPR056884">
    <property type="entry name" value="NPHP3-like_N"/>
</dbReference>
<evidence type="ECO:0000313" key="5">
    <source>
        <dbReference type="EMBL" id="CAB3985373.1"/>
    </source>
</evidence>
<dbReference type="SMART" id="SM00248">
    <property type="entry name" value="ANK"/>
    <property type="match status" value="16"/>
</dbReference>
<dbReference type="PRINTS" id="PR01415">
    <property type="entry name" value="ANKYRIN"/>
</dbReference>
<evidence type="ECO:0000256" key="2">
    <source>
        <dbReference type="ARBA" id="ARBA00023043"/>
    </source>
</evidence>
<keyword evidence="1" id="KW-0677">Repeat</keyword>
<evidence type="ECO:0000259" key="4">
    <source>
        <dbReference type="Pfam" id="PF25521"/>
    </source>
</evidence>
<dbReference type="Gene3D" id="1.25.40.20">
    <property type="entry name" value="Ankyrin repeat-containing domain"/>
    <property type="match status" value="7"/>
</dbReference>
<keyword evidence="6" id="KW-1185">Reference proteome</keyword>
<reference evidence="5" key="1">
    <citation type="submission" date="2020-04" db="EMBL/GenBank/DDBJ databases">
        <authorList>
            <person name="Alioto T."/>
            <person name="Alioto T."/>
            <person name="Gomez Garrido J."/>
        </authorList>
    </citation>
    <scope>NUCLEOTIDE SEQUENCE</scope>
    <source>
        <strain evidence="5">A484AB</strain>
    </source>
</reference>
<feature type="domain" description="TANC1/2-like winged helix" evidence="4">
    <location>
        <begin position="318"/>
        <end position="436"/>
    </location>
</feature>
<evidence type="ECO:0000259" key="3">
    <source>
        <dbReference type="Pfam" id="PF24883"/>
    </source>
</evidence>
<dbReference type="InterPro" id="IPR036770">
    <property type="entry name" value="Ankyrin_rpt-contain_sf"/>
</dbReference>
<keyword evidence="2" id="KW-0040">ANK repeat</keyword>
<dbReference type="InterPro" id="IPR027417">
    <property type="entry name" value="P-loop_NTPase"/>
</dbReference>
<evidence type="ECO:0000313" key="6">
    <source>
        <dbReference type="Proteomes" id="UP001152795"/>
    </source>
</evidence>
<evidence type="ECO:0000256" key="1">
    <source>
        <dbReference type="ARBA" id="ARBA00022737"/>
    </source>
</evidence>
<dbReference type="PROSITE" id="PS50297">
    <property type="entry name" value="ANK_REP_REGION"/>
    <property type="match status" value="5"/>
</dbReference>
<dbReference type="OrthoDB" id="5989012at2759"/>
<name>A0A7D9DH16_PARCT</name>
<dbReference type="Pfam" id="PF00023">
    <property type="entry name" value="Ank"/>
    <property type="match status" value="2"/>
</dbReference>
<dbReference type="Gene3D" id="3.40.50.300">
    <property type="entry name" value="P-loop containing nucleotide triphosphate hydrolases"/>
    <property type="match status" value="1"/>
</dbReference>
<dbReference type="EMBL" id="CACRXK020000865">
    <property type="protein sequence ID" value="CAB3985373.1"/>
    <property type="molecule type" value="Genomic_DNA"/>
</dbReference>
<dbReference type="SUPFAM" id="SSF48403">
    <property type="entry name" value="Ankyrin repeat"/>
    <property type="match status" value="5"/>
</dbReference>
<proteinExistence type="predicted"/>
<dbReference type="PROSITE" id="PS50088">
    <property type="entry name" value="ANK_REPEAT"/>
    <property type="match status" value="7"/>
</dbReference>
<dbReference type="PANTHER" id="PTHR24198:SF165">
    <property type="entry name" value="ANKYRIN REPEAT-CONTAINING PROTEIN-RELATED"/>
    <property type="match status" value="1"/>
</dbReference>
<feature type="domain" description="Nephrocystin 3-like N-terminal" evidence="3">
    <location>
        <begin position="43"/>
        <end position="201"/>
    </location>
</feature>
<sequence>MKSPISHLHFQEFDFSSYLAYKREGFVGRKWFFLELESIFEESRSSTAGVLITGEPGSGKSALMSQLICSPYSSLLIHENTIGYHLCEYSEKGKRDGARFVRNLVDQIAVRLPEYYEHVKNNEQMREELDTRCHKDPTGCFFTTIVGPLRKLKQPDSPRFIIIDALDECFESDTKTSEIMEILKSKILHFPKWLKVILTSRNLTSVTSRLPRVVNRTSLYATDERNVDDIRFYVKRFISQNSHFSDRLLAAMNISSRNEGMKIFLDEVITQAEGNFLFVKMTLQYMNDTGDKVDLHSLPTSLFDLYHIFFDRQFGAEGFKPFRFLFEVLLAVYSPLHSQHLEEILKSEYEAEDITKRIEQVSCFLRFGRDGTVRIYHQSFAEWLINQTPVLSINKTRGHQSIATFLLNFMREKHTDATFGELTELFMHILSGRSLEMQETAMNLFNVTEMREPDTNQSILHYLVTKPAIYLPVLDFFFKKFPTVDVLDSSNKTPAFYAASEGLVRSLQSCINNGADISSFLPGHTVLDPVSIVVRNTGIEEFSLMHVAVAKGHKDVVQLLIQSNISFSDSTKRYPTPLHLAVANGNLEMVKVFYDYGETFDQITLHHAAARNHLAVVRFILSTVGLRDTCVTCQPEHVSQLGLKTTTQEIHAFFCETALHTAVSRGLIDVVTILLNFGKESLECKHHSGKTVLMDAVERNNTEIVDLLLEHGANVTTDCGRKVSKDSNNQMCSIYAMYRQDFLYTVYCVNDSCGCGYRAIHMSAKYGLWKMAERLISGRIEEVIDIEDCDGDSATHVAIIYDHTHFVKNIIMSLDKIGRYLNESKIAKQAILHCSANVANSFLKHLIDEDESVWDLLLGRVKWSPCEAETVYDSYCLNAFKDDNLSAEEEMKEESGRRLNIIKLLIETHQQKAFILCKKDHHNRTLLHYAAANGFTDAVKYLVELGADKLLKDKNGDTPLTIALRNSPVYDVNHIASYRCYTTNDGQFSLCNTTCYDETVRYLVQSQRANISKCDNQSAFMLERVILGQMPLSLYALLKIGVEWNCRLNYFNTSAMLLHLQVGGREITEVIKMFEVDVSVKCEVSSSESELHELSYLSTADEFGNFFKPSLNKKRLPLQRLIDRHPRGVRILDECYDADGYLPIHRAVLGGNLVALKWFLSIGVNTQQKTRSGRIAIDLSILLLKNNKRIVLHSNMFSAFGRTDTRYRSECFEELLRAYFDTAHKNYSSDFSSFSFSEYPILHLAIMATKYGREVVTVVYKKALEIVPSLKMNKSLLLDEQNADGDTPLHIAAYLGRENVVKYLVRLGADVNIKNKNNHTPMLTALMKVPLHPIKSYGDHRCYITNDGLFSSCETTPHDEIVRYLIWSQKSSISQCNDESAYLLNAVILKRMPLSLYALLKIGVDVNCQLENELSPFQQHIREGGQEVGEVLNIFEVNVSVQCGVSFINSELHLISFAPVSNDFGNFFKPSLNKKPSPLQRLIDGHPRGVHLLDECYDAEGYLPIHRAAEGGNLVAIKWFKSIGVNTRLKTQSGFTALDISILHLKKNKLTLLNELHLDIFNTFGRMNIKYRNQCFEELLRSFFDRSHKNYSLDFSSFSFSKYPMLHLAIIATDYGREVVTVVYKRALKIIPGLKMNKSLLLDEQNADGDTPLHIAAYHGRENVVKYLVRLGADINIKNKNNHTPMFTALMQVSLFPIKSYGDHHCYITNDGLFKSCETTPHDEIVRYLIWSQKSSISKCDDESMYLLNVVIRKRMPLSLYALLKIGVDVNCQLEEELSSPVLQHIRKGGKEVSEVLKIFEVNVSAQCGVSLMFSELHLISYVSVSDDFGNFFKPSRDKKSSPLQRLIEHHPRGVRLLDECYDAEGYLPIHRAAQGGNHAAIKWFKRIGVNTHLKTRNGLTALDISILYLGDINYGELSAPPNIYLHLQNVYWHVPMTTSKYRKKVFEELLRTFLSTTSKSEFTCGPTLEGLSPLHIASVKGMAVLRYVHKKAMDILPNLPINCVNRHRLDPVYLAQFYDSVRNEGLIDKYSGENSNDVWYNLADEIIKHGKRKGENNIELEFDHGSVPVAQYPDREGDYVVAFNYLYHPPLRLSTERKRLFESGEKPESDCPGYYDIFPKYEDTKSFPDVADSMSKCLKLHHKDDMLLCINDHLFTYNCKLILNLLQLRYVRQRRRRNRKFSQFILKRLGWNSGSRVQNIDDRWPFYFLHKMHLKEFETYEYLKILNEALEVSDIRFYSHPLFDIIADP</sequence>
<organism evidence="5 6">
    <name type="scientific">Paramuricea clavata</name>
    <name type="common">Red gorgonian</name>
    <name type="synonym">Violescent sea-whip</name>
    <dbReference type="NCBI Taxonomy" id="317549"/>
    <lineage>
        <taxon>Eukaryota</taxon>
        <taxon>Metazoa</taxon>
        <taxon>Cnidaria</taxon>
        <taxon>Anthozoa</taxon>
        <taxon>Octocorallia</taxon>
        <taxon>Malacalcyonacea</taxon>
        <taxon>Plexauridae</taxon>
        <taxon>Paramuricea</taxon>
    </lineage>
</organism>
<dbReference type="Pfam" id="PF24883">
    <property type="entry name" value="NPHP3_N"/>
    <property type="match status" value="1"/>
</dbReference>
<comment type="caution">
    <text evidence="5">The sequence shown here is derived from an EMBL/GenBank/DDBJ whole genome shotgun (WGS) entry which is preliminary data.</text>
</comment>
<dbReference type="PANTHER" id="PTHR24198">
    <property type="entry name" value="ANKYRIN REPEAT AND PROTEIN KINASE DOMAIN-CONTAINING PROTEIN"/>
    <property type="match status" value="1"/>
</dbReference>
<dbReference type="InterPro" id="IPR002110">
    <property type="entry name" value="Ankyrin_rpt"/>
</dbReference>